<comment type="caution">
    <text evidence="1">The sequence shown here is derived from an EMBL/GenBank/DDBJ whole genome shotgun (WGS) entry which is preliminary data.</text>
</comment>
<protein>
    <submittedName>
        <fullName evidence="1">Uncharacterized protein</fullName>
    </submittedName>
</protein>
<dbReference type="EMBL" id="PCQL01000028">
    <property type="protein sequence ID" value="PRC13156.1"/>
    <property type="molecule type" value="Genomic_DNA"/>
</dbReference>
<organism evidence="1 2">
    <name type="scientific">Pseudomonas poae</name>
    <dbReference type="NCBI Taxonomy" id="200451"/>
    <lineage>
        <taxon>Bacteria</taxon>
        <taxon>Pseudomonadati</taxon>
        <taxon>Pseudomonadota</taxon>
        <taxon>Gammaproteobacteria</taxon>
        <taxon>Pseudomonadales</taxon>
        <taxon>Pseudomonadaceae</taxon>
        <taxon>Pseudomonas</taxon>
    </lineage>
</organism>
<evidence type="ECO:0000313" key="1">
    <source>
        <dbReference type="EMBL" id="PRC13156.1"/>
    </source>
</evidence>
<sequence length="75" mass="8218">MQVRAMMGSGVGVGKVGEVGLWAMIERNCETLVLSAFGVLRQLSTVRVDSRWVGLGGLFWGGDSKFLTRSREQRS</sequence>
<reference evidence="1 2" key="1">
    <citation type="submission" date="2017-09" db="EMBL/GenBank/DDBJ databases">
        <title>Genomic, metabolic, and phenotypic characteristics of bacterial isolates from the natural microbiome of the model nematode Caenorhabditis elegans.</title>
        <authorList>
            <person name="Zimmermann J."/>
            <person name="Obeng N."/>
            <person name="Yang W."/>
            <person name="Obeng O."/>
            <person name="Kissoyan K."/>
            <person name="Pees B."/>
            <person name="Dirksen P."/>
            <person name="Hoppner M."/>
            <person name="Franke A."/>
            <person name="Rosenstiel P."/>
            <person name="Leippe M."/>
            <person name="Dierking K."/>
            <person name="Kaleta C."/>
            <person name="Schulenburg H."/>
        </authorList>
    </citation>
    <scope>NUCLEOTIDE SEQUENCE [LARGE SCALE GENOMIC DNA]</scope>
    <source>
        <strain evidence="1 2">MYb117</strain>
    </source>
</reference>
<dbReference type="AlphaFoldDB" id="A0A2S9EDT2"/>
<gene>
    <name evidence="1" type="ORF">CQZ99_21945</name>
</gene>
<accession>A0A2S9EDT2</accession>
<keyword evidence="2" id="KW-1185">Reference proteome</keyword>
<dbReference type="Proteomes" id="UP000238045">
    <property type="component" value="Unassembled WGS sequence"/>
</dbReference>
<proteinExistence type="predicted"/>
<name>A0A2S9EDT2_9PSED</name>
<evidence type="ECO:0000313" key="2">
    <source>
        <dbReference type="Proteomes" id="UP000238045"/>
    </source>
</evidence>